<dbReference type="GO" id="GO:0016831">
    <property type="term" value="F:carboxy-lyase activity"/>
    <property type="evidence" value="ECO:0007669"/>
    <property type="project" value="InterPro"/>
</dbReference>
<dbReference type="InterPro" id="IPR032465">
    <property type="entry name" value="ACMSD"/>
</dbReference>
<dbReference type="InterPro" id="IPR032466">
    <property type="entry name" value="Metal_Hydrolase"/>
</dbReference>
<feature type="domain" description="Amidohydrolase-related" evidence="2">
    <location>
        <begin position="68"/>
        <end position="324"/>
    </location>
</feature>
<keyword evidence="1" id="KW-0456">Lyase</keyword>
<gene>
    <name evidence="3" type="ORF">EDD76_111170</name>
</gene>
<dbReference type="GO" id="GO:0005829">
    <property type="term" value="C:cytosol"/>
    <property type="evidence" value="ECO:0007669"/>
    <property type="project" value="TreeGrafter"/>
</dbReference>
<dbReference type="Gene3D" id="3.20.20.140">
    <property type="entry name" value="Metal-dependent hydrolases"/>
    <property type="match status" value="1"/>
</dbReference>
<name>A0A4R1QS18_9FIRM</name>
<comment type="caution">
    <text evidence="3">The sequence shown here is derived from an EMBL/GenBank/DDBJ whole genome shotgun (WGS) entry which is preliminary data.</text>
</comment>
<evidence type="ECO:0000313" key="3">
    <source>
        <dbReference type="EMBL" id="TCL56676.1"/>
    </source>
</evidence>
<dbReference type="PANTHER" id="PTHR21240">
    <property type="entry name" value="2-AMINO-3-CARBOXYLMUCONATE-6-SEMIALDEHYDE DECARBOXYLASE"/>
    <property type="match status" value="1"/>
</dbReference>
<dbReference type="InterPro" id="IPR006680">
    <property type="entry name" value="Amidohydro-rel"/>
</dbReference>
<reference evidence="3 4" key="1">
    <citation type="submission" date="2019-03" db="EMBL/GenBank/DDBJ databases">
        <title>Genomic Encyclopedia of Type Strains, Phase IV (KMG-IV): sequencing the most valuable type-strain genomes for metagenomic binning, comparative biology and taxonomic classification.</title>
        <authorList>
            <person name="Goeker M."/>
        </authorList>
    </citation>
    <scope>NUCLEOTIDE SEQUENCE [LARGE SCALE GENOMIC DNA]</scope>
    <source>
        <strain evidence="3 4">DSM 100556</strain>
    </source>
</reference>
<dbReference type="RefSeq" id="WP_031390369.1">
    <property type="nucleotide sequence ID" value="NZ_JPNB01000001.1"/>
</dbReference>
<dbReference type="Proteomes" id="UP000295718">
    <property type="component" value="Unassembled WGS sequence"/>
</dbReference>
<evidence type="ECO:0000256" key="1">
    <source>
        <dbReference type="ARBA" id="ARBA00023239"/>
    </source>
</evidence>
<dbReference type="Pfam" id="PF04909">
    <property type="entry name" value="Amidohydro_2"/>
    <property type="match status" value="1"/>
</dbReference>
<protein>
    <recommendedName>
        <fullName evidence="2">Amidohydrolase-related domain-containing protein</fullName>
    </recommendedName>
</protein>
<proteinExistence type="predicted"/>
<evidence type="ECO:0000313" key="4">
    <source>
        <dbReference type="Proteomes" id="UP000295718"/>
    </source>
</evidence>
<dbReference type="GO" id="GO:0019748">
    <property type="term" value="P:secondary metabolic process"/>
    <property type="evidence" value="ECO:0007669"/>
    <property type="project" value="TreeGrafter"/>
</dbReference>
<organism evidence="3 4">
    <name type="scientific">Kineothrix alysoides</name>
    <dbReference type="NCBI Taxonomy" id="1469948"/>
    <lineage>
        <taxon>Bacteria</taxon>
        <taxon>Bacillati</taxon>
        <taxon>Bacillota</taxon>
        <taxon>Clostridia</taxon>
        <taxon>Lachnospirales</taxon>
        <taxon>Lachnospiraceae</taxon>
        <taxon>Kineothrix</taxon>
    </lineage>
</organism>
<dbReference type="GO" id="GO:0016787">
    <property type="term" value="F:hydrolase activity"/>
    <property type="evidence" value="ECO:0007669"/>
    <property type="project" value="InterPro"/>
</dbReference>
<dbReference type="SUPFAM" id="SSF51556">
    <property type="entry name" value="Metallo-dependent hydrolases"/>
    <property type="match status" value="1"/>
</dbReference>
<keyword evidence="4" id="KW-1185">Reference proteome</keyword>
<evidence type="ECO:0000259" key="2">
    <source>
        <dbReference type="Pfam" id="PF04909"/>
    </source>
</evidence>
<sequence length="326" mass="36298">MRIITMEEHYGHAGISKAGEDNLNKLVPDFAAAFGNRRTFELLFDLDNERIKTMDEDHISVQVLSNTSAQMVGPDKAVEVCEEANNYLAEAIKRHPDRFVGLAAIPTAVPEACAAELKRCVTQLGFAGAQISGRTDGKFLDDSCYAPFLAMAEELVVPIYLHPGFPPAQVKEQCYAGNLSPAVSTRMATSGYGWHVDAGTQMLHMVLSGTFDRFPKLQMILGHWGETLTYFFDRFDSTFSAEMTGLKKKPSDYLKENMYITPSGMFTQALLDMCVETIGIDRILFSVDYPYVSTKEAESFILNSSLSEEEKEKFAHLNAEKLLNIK</sequence>
<dbReference type="EMBL" id="SLUO01000011">
    <property type="protein sequence ID" value="TCL56676.1"/>
    <property type="molecule type" value="Genomic_DNA"/>
</dbReference>
<dbReference type="STRING" id="1469948.GCA_000732725_01658"/>
<accession>A0A4R1QS18</accession>
<dbReference type="AlphaFoldDB" id="A0A4R1QS18"/>
<dbReference type="OrthoDB" id="9777673at2"/>
<dbReference type="PANTHER" id="PTHR21240:SF30">
    <property type="entry name" value="AMIDOHYDROLASE-RELATED DOMAIN-CONTAINING PROTEIN-RELATED"/>
    <property type="match status" value="1"/>
</dbReference>